<keyword evidence="2" id="KW-0378">Hydrolase</keyword>
<dbReference type="InterPro" id="IPR007157">
    <property type="entry name" value="PspA_VIPP1"/>
</dbReference>
<name>A0A1D8TPQ8_9CYAN</name>
<dbReference type="Pfam" id="PF04970">
    <property type="entry name" value="LRAT"/>
    <property type="match status" value="1"/>
</dbReference>
<evidence type="ECO:0000256" key="2">
    <source>
        <dbReference type="ARBA" id="ARBA00022801"/>
    </source>
</evidence>
<organism evidence="6 7">
    <name type="scientific">Moorena producens PAL-8-15-08-1</name>
    <dbReference type="NCBI Taxonomy" id="1458985"/>
    <lineage>
        <taxon>Bacteria</taxon>
        <taxon>Bacillati</taxon>
        <taxon>Cyanobacteriota</taxon>
        <taxon>Cyanophyceae</taxon>
        <taxon>Coleofasciculales</taxon>
        <taxon>Coleofasciculaceae</taxon>
        <taxon>Moorena</taxon>
    </lineage>
</organism>
<accession>A0A1D8TPQ8</accession>
<dbReference type="GO" id="GO:0008970">
    <property type="term" value="F:phospholipase A1 activity"/>
    <property type="evidence" value="ECO:0007669"/>
    <property type="project" value="TreeGrafter"/>
</dbReference>
<dbReference type="EMBL" id="CP017599">
    <property type="protein sequence ID" value="AOW99594.1"/>
    <property type="molecule type" value="Genomic_DNA"/>
</dbReference>
<evidence type="ECO:0000256" key="3">
    <source>
        <dbReference type="ARBA" id="ARBA00023098"/>
    </source>
</evidence>
<evidence type="ECO:0000256" key="1">
    <source>
        <dbReference type="ARBA" id="ARBA00022679"/>
    </source>
</evidence>
<dbReference type="STRING" id="1458985.BJP34_09105"/>
<protein>
    <submittedName>
        <fullName evidence="6">NC domain-containing protein</fullName>
    </submittedName>
</protein>
<dbReference type="GO" id="GO:0005737">
    <property type="term" value="C:cytoplasm"/>
    <property type="evidence" value="ECO:0007669"/>
    <property type="project" value="TreeGrafter"/>
</dbReference>
<dbReference type="PROSITE" id="PS51934">
    <property type="entry name" value="LRAT"/>
    <property type="match status" value="1"/>
</dbReference>
<evidence type="ECO:0000313" key="7">
    <source>
        <dbReference type="Proteomes" id="UP000177870"/>
    </source>
</evidence>
<dbReference type="Pfam" id="PF04012">
    <property type="entry name" value="PspA_IM30"/>
    <property type="match status" value="1"/>
</dbReference>
<evidence type="ECO:0000313" key="6">
    <source>
        <dbReference type="EMBL" id="AOW99594.1"/>
    </source>
</evidence>
<dbReference type="InterPro" id="IPR007053">
    <property type="entry name" value="LRAT_dom"/>
</dbReference>
<reference evidence="7" key="1">
    <citation type="submission" date="2016-10" db="EMBL/GenBank/DDBJ databases">
        <title>Comparative genomics uncovers the prolific and rare metabolic potential of the cyanobacterial genus Moorea.</title>
        <authorList>
            <person name="Leao T."/>
            <person name="Castelao G."/>
            <person name="Korobeynikov A."/>
            <person name="Monroe E.A."/>
            <person name="Podell S."/>
            <person name="Glukhov E."/>
            <person name="Allen E."/>
            <person name="Gerwick W.H."/>
            <person name="Gerwick L."/>
        </authorList>
    </citation>
    <scope>NUCLEOTIDE SEQUENCE [LARGE SCALE GENOMIC DNA]</scope>
    <source>
        <strain evidence="7">PAL-8-15-08-1</strain>
    </source>
</reference>
<dbReference type="InterPro" id="IPR051496">
    <property type="entry name" value="H-rev107_PLA/AT"/>
</dbReference>
<evidence type="ECO:0000256" key="4">
    <source>
        <dbReference type="ARBA" id="ARBA00043985"/>
    </source>
</evidence>
<dbReference type="KEGG" id="mpro:BJP34_09105"/>
<gene>
    <name evidence="6" type="ORF">BJP34_09105</name>
</gene>
<dbReference type="Gene3D" id="3.90.1720.10">
    <property type="entry name" value="endopeptidase domain like (from Nostoc punctiforme)"/>
    <property type="match status" value="1"/>
</dbReference>
<dbReference type="GO" id="GO:0016410">
    <property type="term" value="F:N-acyltransferase activity"/>
    <property type="evidence" value="ECO:0007669"/>
    <property type="project" value="TreeGrafter"/>
</dbReference>
<proteinExistence type="inferred from homology"/>
<dbReference type="OrthoDB" id="9812095at2"/>
<dbReference type="RefSeq" id="WP_070392075.1">
    <property type="nucleotide sequence ID" value="NZ_CP017599.1"/>
</dbReference>
<dbReference type="GO" id="GO:0070292">
    <property type="term" value="P:N-acylphosphatidylethanolamine metabolic process"/>
    <property type="evidence" value="ECO:0007669"/>
    <property type="project" value="TreeGrafter"/>
</dbReference>
<dbReference type="Proteomes" id="UP000177870">
    <property type="component" value="Chromosome"/>
</dbReference>
<keyword evidence="1" id="KW-0808">Transferase</keyword>
<dbReference type="GO" id="GO:0004623">
    <property type="term" value="F:phospholipase A2 activity"/>
    <property type="evidence" value="ECO:0007669"/>
    <property type="project" value="TreeGrafter"/>
</dbReference>
<comment type="similarity">
    <text evidence="4">Belongs to the PspA/Vipp/IM30 family.</text>
</comment>
<keyword evidence="3" id="KW-0443">Lipid metabolism</keyword>
<sequence length="228" mass="26517">MARGDQIYVFQKFLNFEGVYQHHGIDCGDGSVIHYRKNTETIERTSMATFALGETKIYVKQYSVCLIPEVVIRRAESRLGERQYNLIFNNCEHLANWCKTGKSESQQVKDFIPIISKTNIEGLYEAIKQALQGAKQDDTTQLLNQALSDLRVVWDEIQPKYKQELKEINVWQEVAIQALKNNREDLARAALIRKRNYEKSATDKKAQLDQLAKMTETLIRNRMNWQQT</sequence>
<dbReference type="PANTHER" id="PTHR13943">
    <property type="entry name" value="HRAS-LIKE SUPPRESSOR - RELATED"/>
    <property type="match status" value="1"/>
</dbReference>
<dbReference type="AlphaFoldDB" id="A0A1D8TPQ8"/>
<evidence type="ECO:0000259" key="5">
    <source>
        <dbReference type="PROSITE" id="PS51934"/>
    </source>
</evidence>
<feature type="domain" description="LRAT" evidence="5">
    <location>
        <begin position="12"/>
        <end position="107"/>
    </location>
</feature>
<dbReference type="PANTHER" id="PTHR13943:SF77">
    <property type="entry name" value="LRAT DOMAIN-CONTAINING PROTEIN"/>
    <property type="match status" value="1"/>
</dbReference>